<evidence type="ECO:0000313" key="4">
    <source>
        <dbReference type="WBParaSite" id="PDA_v2.g7255.t1"/>
    </source>
</evidence>
<feature type="signal peptide" evidence="1">
    <location>
        <begin position="1"/>
        <end position="18"/>
    </location>
</feature>
<dbReference type="WBParaSite" id="PDA_v2.g7255.t1">
    <property type="protein sequence ID" value="PDA_v2.g7255.t1"/>
    <property type="gene ID" value="PDA_v2.g7255"/>
</dbReference>
<feature type="domain" description="Fungal lipase-type" evidence="2">
    <location>
        <begin position="119"/>
        <end position="190"/>
    </location>
</feature>
<feature type="chain" id="PRO_5037134005" evidence="1">
    <location>
        <begin position="19"/>
        <end position="201"/>
    </location>
</feature>
<dbReference type="InterPro" id="IPR029058">
    <property type="entry name" value="AB_hydrolase_fold"/>
</dbReference>
<evidence type="ECO:0000256" key="1">
    <source>
        <dbReference type="SAM" id="SignalP"/>
    </source>
</evidence>
<reference evidence="4" key="1">
    <citation type="submission" date="2022-11" db="UniProtKB">
        <authorList>
            <consortium name="WormBaseParasite"/>
        </authorList>
    </citation>
    <scope>IDENTIFICATION</scope>
</reference>
<dbReference type="PANTHER" id="PTHR45908">
    <property type="entry name" value="PROTEIN CBG11750-RELATED"/>
    <property type="match status" value="1"/>
</dbReference>
<dbReference type="InterPro" id="IPR002921">
    <property type="entry name" value="Fungal_lipase-type"/>
</dbReference>
<dbReference type="GO" id="GO:0006629">
    <property type="term" value="P:lipid metabolic process"/>
    <property type="evidence" value="ECO:0007669"/>
    <property type="project" value="InterPro"/>
</dbReference>
<organism evidence="3 4">
    <name type="scientific">Panagrolaimus davidi</name>
    <dbReference type="NCBI Taxonomy" id="227884"/>
    <lineage>
        <taxon>Eukaryota</taxon>
        <taxon>Metazoa</taxon>
        <taxon>Ecdysozoa</taxon>
        <taxon>Nematoda</taxon>
        <taxon>Chromadorea</taxon>
        <taxon>Rhabditida</taxon>
        <taxon>Tylenchina</taxon>
        <taxon>Panagrolaimomorpha</taxon>
        <taxon>Panagrolaimoidea</taxon>
        <taxon>Panagrolaimidae</taxon>
        <taxon>Panagrolaimus</taxon>
    </lineage>
</organism>
<dbReference type="Pfam" id="PF01764">
    <property type="entry name" value="Lipase_3"/>
    <property type="match status" value="1"/>
</dbReference>
<dbReference type="Proteomes" id="UP000887578">
    <property type="component" value="Unplaced"/>
</dbReference>
<dbReference type="AlphaFoldDB" id="A0A914QT65"/>
<keyword evidence="1" id="KW-0732">Signal</keyword>
<keyword evidence="3" id="KW-1185">Reference proteome</keyword>
<sequence length="201" mass="22176">MLLLKVSVLLFAVNLASTQFSHDQSVKMINFVAASFTPFMGHDYTPAMACFEKSYPKGNWFVLYTFNLQPCKIKDQCVLWIVSSDKYKIILFAFKGVIGKSDINQTALENIESYIPWIIGNISYGQVNADISKASNGALNIIAPLVAAHHNYDFAFTGHSYGGAIASLTALNVKLALKPAGNVSLFTFGNLFFVYSNVVFF</sequence>
<dbReference type="PANTHER" id="PTHR45908:SF5">
    <property type="entry name" value="FUNGAL LIPASE-LIKE DOMAIN-CONTAINING PROTEIN"/>
    <property type="match status" value="1"/>
</dbReference>
<protein>
    <submittedName>
        <fullName evidence="4">Fungal lipase-like domain-containing protein</fullName>
    </submittedName>
</protein>
<accession>A0A914QT65</accession>
<evidence type="ECO:0000313" key="3">
    <source>
        <dbReference type="Proteomes" id="UP000887578"/>
    </source>
</evidence>
<name>A0A914QT65_9BILA</name>
<evidence type="ECO:0000259" key="2">
    <source>
        <dbReference type="Pfam" id="PF01764"/>
    </source>
</evidence>
<dbReference type="Gene3D" id="3.40.50.1820">
    <property type="entry name" value="alpha/beta hydrolase"/>
    <property type="match status" value="1"/>
</dbReference>
<dbReference type="SUPFAM" id="SSF53474">
    <property type="entry name" value="alpha/beta-Hydrolases"/>
    <property type="match status" value="1"/>
</dbReference>
<proteinExistence type="predicted"/>